<proteinExistence type="predicted"/>
<protein>
    <submittedName>
        <fullName evidence="2">Capsular biosynthesis protein</fullName>
    </submittedName>
</protein>
<dbReference type="Pfam" id="PF04230">
    <property type="entry name" value="PS_pyruv_trans"/>
    <property type="match status" value="1"/>
</dbReference>
<dbReference type="OrthoDB" id="9802987at2"/>
<dbReference type="AlphaFoldDB" id="A0A2A4B222"/>
<feature type="domain" description="Polysaccharide pyruvyl transferase" evidence="1">
    <location>
        <begin position="18"/>
        <end position="272"/>
    </location>
</feature>
<dbReference type="InterPro" id="IPR007345">
    <property type="entry name" value="Polysacch_pyruvyl_Trfase"/>
</dbReference>
<accession>A0A2A4B222</accession>
<dbReference type="EMBL" id="NWMW01000003">
    <property type="protein sequence ID" value="PCD01734.1"/>
    <property type="molecule type" value="Genomic_DNA"/>
</dbReference>
<name>A0A2A4B222_9SPHN</name>
<gene>
    <name evidence="2" type="ORF">COC42_16615</name>
</gene>
<organism evidence="2 3">
    <name type="scientific">Sphingomonas spermidinifaciens</name>
    <dbReference type="NCBI Taxonomy" id="1141889"/>
    <lineage>
        <taxon>Bacteria</taxon>
        <taxon>Pseudomonadati</taxon>
        <taxon>Pseudomonadota</taxon>
        <taxon>Alphaproteobacteria</taxon>
        <taxon>Sphingomonadales</taxon>
        <taxon>Sphingomonadaceae</taxon>
        <taxon>Sphingomonas</taxon>
    </lineage>
</organism>
<sequence length="324" mass="36645">MSDIKKITLYDSSVTTDNLGDGIIMVAVRKHLREVFPYGFFTSIPSHDYPGKVGLAKAKACDYAFIGGTNMIASHWLRYHQLKLRLRDLGSVKPFLLMGVGWHKYQRDPDPVTRAIYGKIFDRTMLHSVRDRYTHDKLKRAGFDNVVYTGCPTMWDLSPTHVAAIPTTKADRVLFTLTAYLRDDKADRAILDLLAKRYSKVFFWPQMYDDMAYLEEIGADYLASGKVEIVEPTLEAVNETLRSGDMDYVGLRLHCGVLALQNSVRSLIVIVDNRAAEIGRDTGLPVVKREELARIDQWIDGSDPVQLTLPLDEIAAWKGQFAAR</sequence>
<evidence type="ECO:0000313" key="2">
    <source>
        <dbReference type="EMBL" id="PCD01734.1"/>
    </source>
</evidence>
<dbReference type="Proteomes" id="UP000218366">
    <property type="component" value="Unassembled WGS sequence"/>
</dbReference>
<keyword evidence="3" id="KW-1185">Reference proteome</keyword>
<evidence type="ECO:0000259" key="1">
    <source>
        <dbReference type="Pfam" id="PF04230"/>
    </source>
</evidence>
<comment type="caution">
    <text evidence="2">The sequence shown here is derived from an EMBL/GenBank/DDBJ whole genome shotgun (WGS) entry which is preliminary data.</text>
</comment>
<reference evidence="2 3" key="1">
    <citation type="submission" date="2017-09" db="EMBL/GenBank/DDBJ databases">
        <title>Sphingomonas spermidinifaciens 9NM-10, whole genome shotgun sequence.</title>
        <authorList>
            <person name="Feng G."/>
            <person name="Zhu H."/>
        </authorList>
    </citation>
    <scope>NUCLEOTIDE SEQUENCE [LARGE SCALE GENOMIC DNA]</scope>
    <source>
        <strain evidence="2 3">9NM-10</strain>
    </source>
</reference>
<evidence type="ECO:0000313" key="3">
    <source>
        <dbReference type="Proteomes" id="UP000218366"/>
    </source>
</evidence>
<dbReference type="RefSeq" id="WP_096344478.1">
    <property type="nucleotide sequence ID" value="NZ_NWMW01000003.1"/>
</dbReference>